<name>C0Q8T1_DESAH</name>
<dbReference type="STRING" id="177437.HRM2_13100"/>
<sequence length="1026" mass="118196">MTLNSNKTGPEYIPKVPERDKSEDYEFLRKTGIEHIEQLASRLWTDYNIHDPGITTLELLCYTITDLGMRTNYPMADILAQETLGEKTDTPHFFTAREILPCNPVTENDFRKLMIDVPGVRNSWLDILENPKPEFFINCKKSRLTFKKESGFLPVNLMGLYKVVLDLEEHPELGNLNRIYFNRKVTGQVENPDPIEIKITQMPTWDYFWNKTIDPATIKSMTFGPLLPESGSNNYNTQLIIQTNSGKIHLHPLEIVTDKAQTPENILVIGSEIARSDKDAVLSIYTRMIETSYAIVKEVYETLHRHRNLCEDFHCFESIDMEEVGICMDIEIAPDADQEEILAHIFHQAANYFSPPVVFKTLMELMETGTPDEIFQGPVLDHGFIDDQDLAASRFVKTIYASDIINIVMDISGVVAVKNFLMASFYNGQSLPPSQKWVLEIKEGRTVKFSQDFSKIVFYKGQVPSHADQEVVGEHLLALKALERHNRLGKDQYNLYPPGGSHMDIEHYFSLQNDFPLCYSIGPEGLPPSAAPERKAQAKQFKAFLLFFEQLLADYLSQLAHVKDLFSMDPEIKKTYFWQPLFDITGLPTPDLPNVATLLKAFVNTLDLANNKAIDLDDPQTYKAHWDSFVQARTEAYLAAIHTPDTLRENQQTYINRKNRFLNHLLAQFCESFSEYAVVMYTTHRKQASTDLEIISDKLSFLNDYPRIGKDRGKAFNYKDPQVYYSENISGMERRISRLLGINDLKRKYLSHCAMEHFEIYMEENQILPEGFRWRLKDNDGKILLSASVSYPNKEKALGEILAVSRFGKEKKYYAKKQDLNGDYFFNVVDNTGQVIGRRIQFFKTKAEMDTAVDETWTFVHTLQPDCEGFHLVEHILLRPLPQESTDDAFLGICVNESCNDCSGAMDPYSFRATAIVPYWPERFQHMDFRNFFETTIRMEAPANVHVKVCWVDEEDMAFFESKYFPWLRQMAQFNPSPMELIQARNELINAMNALRSVYPESRLYDCASRKDRLPVLLDHSVLGST</sequence>
<evidence type="ECO:0000313" key="1">
    <source>
        <dbReference type="EMBL" id="ACN14421.1"/>
    </source>
</evidence>
<dbReference type="Proteomes" id="UP000000442">
    <property type="component" value="Chromosome"/>
</dbReference>
<organism evidence="1 2">
    <name type="scientific">Desulforapulum autotrophicum (strain ATCC 43914 / DSM 3382 / VKM B-1955 / HRM2)</name>
    <name type="common">Desulfobacterium autotrophicum</name>
    <dbReference type="NCBI Taxonomy" id="177437"/>
    <lineage>
        <taxon>Bacteria</taxon>
        <taxon>Pseudomonadati</taxon>
        <taxon>Thermodesulfobacteriota</taxon>
        <taxon>Desulfobacteria</taxon>
        <taxon>Desulfobacterales</taxon>
        <taxon>Desulfobacteraceae</taxon>
        <taxon>Desulforapulum</taxon>
    </lineage>
</organism>
<dbReference type="InterPro" id="IPR036913">
    <property type="entry name" value="YegP-like_sf"/>
</dbReference>
<gene>
    <name evidence="1" type="ordered locus">HRM2_13100</name>
</gene>
<proteinExistence type="predicted"/>
<protein>
    <submittedName>
        <fullName evidence="1">Uncharacterized protein</fullName>
    </submittedName>
</protein>
<reference evidence="1 2" key="1">
    <citation type="journal article" date="2009" name="Environ. Microbiol.">
        <title>Genome sequence of Desulfobacterium autotrophicum HRM2, a marine sulfate reducer oxidizing organic carbon completely to carbon dioxide.</title>
        <authorList>
            <person name="Strittmatter A.W."/>
            <person name="Liesegang H."/>
            <person name="Rabus R."/>
            <person name="Decker I."/>
            <person name="Amann J."/>
            <person name="Andres S."/>
            <person name="Henne A."/>
            <person name="Fricke W.F."/>
            <person name="Martinez-Arias R."/>
            <person name="Bartels D."/>
            <person name="Goesmann A."/>
            <person name="Krause L."/>
            <person name="Puehler A."/>
            <person name="Klenk H.P."/>
            <person name="Richter M."/>
            <person name="Schuler M."/>
            <person name="Gloeckner F.O."/>
            <person name="Meyerdierks A."/>
            <person name="Gottschalk G."/>
            <person name="Amann R."/>
        </authorList>
    </citation>
    <scope>NUCLEOTIDE SEQUENCE [LARGE SCALE GENOMIC DNA]</scope>
    <source>
        <strain evidence="2">ATCC 43914 / DSM 3382 / HRM2</strain>
    </source>
</reference>
<accession>C0Q8T1</accession>
<dbReference type="AlphaFoldDB" id="C0Q8T1"/>
<evidence type="ECO:0000313" key="2">
    <source>
        <dbReference type="Proteomes" id="UP000000442"/>
    </source>
</evidence>
<dbReference type="SUPFAM" id="SSF160113">
    <property type="entry name" value="YegP-like"/>
    <property type="match status" value="1"/>
</dbReference>
<dbReference type="OrthoDB" id="8263000at2"/>
<dbReference type="HOGENOM" id="CLU_007876_0_0_7"/>
<keyword evidence="2" id="KW-1185">Reference proteome</keyword>
<dbReference type="eggNOG" id="COG3422">
    <property type="taxonomic scope" value="Bacteria"/>
</dbReference>
<dbReference type="Gene3D" id="2.30.29.80">
    <property type="match status" value="1"/>
</dbReference>
<dbReference type="EMBL" id="CP001087">
    <property type="protein sequence ID" value="ACN14421.1"/>
    <property type="molecule type" value="Genomic_DNA"/>
</dbReference>
<dbReference type="KEGG" id="dat:HRM2_13100"/>
<dbReference type="RefSeq" id="WP_015903208.1">
    <property type="nucleotide sequence ID" value="NC_012108.1"/>
</dbReference>